<sequence length="710" mass="74913">MVENRTRRPVLVAIAVALVWVVIALIAAPYSGKLTSVATNSNVAFLPKDAESSQALELTRGFVEQQTTPALVVYQRSSGITEADRQRAGADAARFAEVPGVLPPVPPPVPSQDGQALQVMVPISDAEGTQVQDVVDRLREITGKGEGGLTINVAGPAGLQADLIEVFSSIDGRLLLVTLCVVLVILLIVYRSPVLWIIPLLSAGVSYLLSTLAVYYLADNDIIMLNGQAQGILTVLVFGAGTDYALLLIARYREELRNHPDPAEAMLVAWRGAAPAIIASGTTVIAGLLCLLLSGLESNQAMGPVSAVGIGATLVVMLTFLPALLLIGGRWAFWPRRPQFDSAEAAGGMWHRIAGFVARRARTVWLVTSLALAALAIGLTQFSTNTLSQVDLFTSRTDAVAGQETINRHYPGGLGDPVLVFTRAEAADRTAERIRGVAGIAEVQPVTPQTGAAPGQPAQPDTAEPKVVDGRVQLQATLADPIDSSAAKETVRQLRVALRDVPGADAVVGGSTAIDVDTADASDRDRNVIIPVVLVVIAIILAVLLRSLVAPVLLILTVALSFAATLGLCALLFKYVLDFPGIDSSFPLFAFVFLIALGIDYNIFLMSRVREEAVKHGTRAGTLRGLVVTGGVITSAGVVLAATFASLVVLPMVILVELGLAVAIGVLLDTVVVRSLLVPALAYDLGPPMWWPSRLARRRNHGDSDGPPDR</sequence>
<dbReference type="InterPro" id="IPR000731">
    <property type="entry name" value="SSD"/>
</dbReference>
<feature type="transmembrane region" description="Helical" evidence="8">
    <location>
        <begin position="230"/>
        <end position="252"/>
    </location>
</feature>
<keyword evidence="3" id="KW-1003">Cell membrane</keyword>
<feature type="transmembrane region" description="Helical" evidence="8">
    <location>
        <begin position="626"/>
        <end position="654"/>
    </location>
</feature>
<feature type="transmembrane region" description="Helical" evidence="8">
    <location>
        <begin position="172"/>
        <end position="190"/>
    </location>
</feature>
<evidence type="ECO:0000256" key="4">
    <source>
        <dbReference type="ARBA" id="ARBA00022692"/>
    </source>
</evidence>
<dbReference type="PANTHER" id="PTHR33406">
    <property type="entry name" value="MEMBRANE PROTEIN MJ1562-RELATED"/>
    <property type="match status" value="1"/>
</dbReference>
<dbReference type="EMBL" id="JACHJW010000001">
    <property type="protein sequence ID" value="MBB4960728.1"/>
    <property type="molecule type" value="Genomic_DNA"/>
</dbReference>
<dbReference type="InterPro" id="IPR004869">
    <property type="entry name" value="MMPL_dom"/>
</dbReference>
<evidence type="ECO:0000256" key="2">
    <source>
        <dbReference type="ARBA" id="ARBA00010157"/>
    </source>
</evidence>
<feature type="transmembrane region" description="Helical" evidence="8">
    <location>
        <begin position="363"/>
        <end position="382"/>
    </location>
</feature>
<protein>
    <submittedName>
        <fullName evidence="10">RND superfamily putative drug exporter</fullName>
    </submittedName>
</protein>
<feature type="domain" description="SSD" evidence="9">
    <location>
        <begin position="232"/>
        <end position="327"/>
    </location>
</feature>
<evidence type="ECO:0000259" key="9">
    <source>
        <dbReference type="PROSITE" id="PS50156"/>
    </source>
</evidence>
<evidence type="ECO:0000256" key="8">
    <source>
        <dbReference type="SAM" id="Phobius"/>
    </source>
</evidence>
<dbReference type="Gene3D" id="1.20.1640.10">
    <property type="entry name" value="Multidrug efflux transporter AcrB transmembrane domain"/>
    <property type="match status" value="2"/>
</dbReference>
<proteinExistence type="inferred from homology"/>
<evidence type="ECO:0000313" key="10">
    <source>
        <dbReference type="EMBL" id="MBB4960728.1"/>
    </source>
</evidence>
<dbReference type="Pfam" id="PF03176">
    <property type="entry name" value="MMPL"/>
    <property type="match status" value="2"/>
</dbReference>
<keyword evidence="11" id="KW-1185">Reference proteome</keyword>
<dbReference type="SUPFAM" id="SSF82866">
    <property type="entry name" value="Multidrug efflux transporter AcrB transmembrane domain"/>
    <property type="match status" value="2"/>
</dbReference>
<reference evidence="10 11" key="1">
    <citation type="submission" date="2020-08" db="EMBL/GenBank/DDBJ databases">
        <title>Sequencing the genomes of 1000 actinobacteria strains.</title>
        <authorList>
            <person name="Klenk H.-P."/>
        </authorList>
    </citation>
    <scope>NUCLEOTIDE SEQUENCE [LARGE SCALE GENOMIC DNA]</scope>
    <source>
        <strain evidence="10 11">DSM 45886</strain>
    </source>
</reference>
<feature type="transmembrane region" description="Helical" evidence="8">
    <location>
        <begin position="552"/>
        <end position="573"/>
    </location>
</feature>
<keyword evidence="5 8" id="KW-1133">Transmembrane helix</keyword>
<keyword evidence="6 8" id="KW-0472">Membrane</keyword>
<feature type="transmembrane region" description="Helical" evidence="8">
    <location>
        <begin position="273"/>
        <end position="294"/>
    </location>
</feature>
<evidence type="ECO:0000256" key="6">
    <source>
        <dbReference type="ARBA" id="ARBA00023136"/>
    </source>
</evidence>
<evidence type="ECO:0000313" key="11">
    <source>
        <dbReference type="Proteomes" id="UP000578819"/>
    </source>
</evidence>
<accession>A0A7W7STR7</accession>
<feature type="transmembrane region" description="Helical" evidence="8">
    <location>
        <begin position="585"/>
        <end position="605"/>
    </location>
</feature>
<dbReference type="PANTHER" id="PTHR33406:SF6">
    <property type="entry name" value="MEMBRANE PROTEIN YDGH-RELATED"/>
    <property type="match status" value="1"/>
</dbReference>
<dbReference type="PROSITE" id="PS50156">
    <property type="entry name" value="SSD"/>
    <property type="match status" value="2"/>
</dbReference>
<dbReference type="Proteomes" id="UP000578819">
    <property type="component" value="Unassembled WGS sequence"/>
</dbReference>
<dbReference type="AlphaFoldDB" id="A0A7W7STR7"/>
<feature type="transmembrane region" description="Helical" evidence="8">
    <location>
        <begin position="197"/>
        <end position="218"/>
    </location>
</feature>
<keyword evidence="4 8" id="KW-0812">Transmembrane</keyword>
<evidence type="ECO:0000256" key="5">
    <source>
        <dbReference type="ARBA" id="ARBA00022989"/>
    </source>
</evidence>
<feature type="region of interest" description="Disordered" evidence="7">
    <location>
        <begin position="445"/>
        <end position="464"/>
    </location>
</feature>
<dbReference type="InterPro" id="IPR050545">
    <property type="entry name" value="Mycobact_MmpL"/>
</dbReference>
<feature type="transmembrane region" description="Helical" evidence="8">
    <location>
        <begin position="528"/>
        <end position="545"/>
    </location>
</feature>
<feature type="domain" description="SSD" evidence="9">
    <location>
        <begin position="555"/>
        <end position="683"/>
    </location>
</feature>
<comment type="subcellular location">
    <subcellularLocation>
        <location evidence="1">Cell membrane</location>
        <topology evidence="1">Multi-pass membrane protein</topology>
    </subcellularLocation>
</comment>
<feature type="transmembrane region" description="Helical" evidence="8">
    <location>
        <begin position="306"/>
        <end position="327"/>
    </location>
</feature>
<comment type="caution">
    <text evidence="10">The sequence shown here is derived from an EMBL/GenBank/DDBJ whole genome shotgun (WGS) entry which is preliminary data.</text>
</comment>
<organism evidence="10 11">
    <name type="scientific">Micromonospora polyrhachis</name>
    <dbReference type="NCBI Taxonomy" id="1282883"/>
    <lineage>
        <taxon>Bacteria</taxon>
        <taxon>Bacillati</taxon>
        <taxon>Actinomycetota</taxon>
        <taxon>Actinomycetes</taxon>
        <taxon>Micromonosporales</taxon>
        <taxon>Micromonosporaceae</taxon>
        <taxon>Micromonospora</taxon>
    </lineage>
</organism>
<evidence type="ECO:0000256" key="3">
    <source>
        <dbReference type="ARBA" id="ARBA00022475"/>
    </source>
</evidence>
<comment type="similarity">
    <text evidence="2">Belongs to the resistance-nodulation-cell division (RND) (TC 2.A.6) family. MmpL subfamily.</text>
</comment>
<dbReference type="GO" id="GO:0005886">
    <property type="term" value="C:plasma membrane"/>
    <property type="evidence" value="ECO:0007669"/>
    <property type="project" value="UniProtKB-SubCell"/>
</dbReference>
<evidence type="ECO:0000256" key="1">
    <source>
        <dbReference type="ARBA" id="ARBA00004651"/>
    </source>
</evidence>
<gene>
    <name evidence="10" type="ORF">FHR38_004461</name>
</gene>
<evidence type="ECO:0000256" key="7">
    <source>
        <dbReference type="SAM" id="MobiDB-lite"/>
    </source>
</evidence>
<name>A0A7W7STR7_9ACTN</name>
<dbReference type="RefSeq" id="WP_184536463.1">
    <property type="nucleotide sequence ID" value="NZ_JACHJW010000001.1"/>
</dbReference>
<feature type="transmembrane region" description="Helical" evidence="8">
    <location>
        <begin position="12"/>
        <end position="30"/>
    </location>
</feature>